<keyword evidence="4 7" id="KW-0812">Transmembrane</keyword>
<feature type="transmembrane region" description="Helical" evidence="8">
    <location>
        <begin position="12"/>
        <end position="34"/>
    </location>
</feature>
<organism evidence="9 10">
    <name type="scientific">Candidatus Neptunichlamydia vexilliferae</name>
    <dbReference type="NCBI Taxonomy" id="1651774"/>
    <lineage>
        <taxon>Bacteria</taxon>
        <taxon>Pseudomonadati</taxon>
        <taxon>Chlamydiota</taxon>
        <taxon>Chlamydiia</taxon>
        <taxon>Parachlamydiales</taxon>
        <taxon>Simkaniaceae</taxon>
        <taxon>Candidatus Neptunichlamydia</taxon>
    </lineage>
</organism>
<gene>
    <name evidence="9" type="ORF">NEPTK9_001453</name>
</gene>
<keyword evidence="7" id="KW-0813">Transport</keyword>
<feature type="transmembrane region" description="Helical" evidence="8">
    <location>
        <begin position="229"/>
        <end position="249"/>
    </location>
</feature>
<proteinExistence type="inferred from homology"/>
<keyword evidence="10" id="KW-1185">Reference proteome</keyword>
<dbReference type="PANTHER" id="PTHR30477">
    <property type="entry name" value="ABC-TRANSPORTER METAL-BINDING PROTEIN"/>
    <property type="match status" value="1"/>
</dbReference>
<dbReference type="CDD" id="cd06550">
    <property type="entry name" value="TM_ABC_iron-siderophores_like"/>
    <property type="match status" value="1"/>
</dbReference>
<evidence type="ECO:0000256" key="7">
    <source>
        <dbReference type="RuleBase" id="RU003943"/>
    </source>
</evidence>
<keyword evidence="5 8" id="KW-1133">Transmembrane helix</keyword>
<keyword evidence="3" id="KW-1003">Cell membrane</keyword>
<feature type="transmembrane region" description="Helical" evidence="8">
    <location>
        <begin position="72"/>
        <end position="93"/>
    </location>
</feature>
<dbReference type="Proteomes" id="UP001194714">
    <property type="component" value="Unassembled WGS sequence"/>
</dbReference>
<evidence type="ECO:0000256" key="6">
    <source>
        <dbReference type="ARBA" id="ARBA00023136"/>
    </source>
</evidence>
<dbReference type="Gene3D" id="1.10.3470.10">
    <property type="entry name" value="ABC transporter involved in vitamin B12 uptake, BtuC"/>
    <property type="match status" value="1"/>
</dbReference>
<comment type="similarity">
    <text evidence="2 7">Belongs to the ABC-3 integral membrane protein family.</text>
</comment>
<dbReference type="Pfam" id="PF00950">
    <property type="entry name" value="ABC-3"/>
    <property type="match status" value="1"/>
</dbReference>
<protein>
    <submittedName>
        <fullName evidence="9">Metal transport system membrane protein</fullName>
    </submittedName>
</protein>
<evidence type="ECO:0000256" key="2">
    <source>
        <dbReference type="ARBA" id="ARBA00008034"/>
    </source>
</evidence>
<comment type="subcellular location">
    <subcellularLocation>
        <location evidence="1">Cell inner membrane</location>
        <topology evidence="1">Multi-pass membrane protein</topology>
    </subcellularLocation>
    <subcellularLocation>
        <location evidence="7">Cell membrane</location>
        <topology evidence="7">Multi-pass membrane protein</topology>
    </subcellularLocation>
</comment>
<reference evidence="9 10" key="1">
    <citation type="submission" date="2020-01" db="EMBL/GenBank/DDBJ databases">
        <title>Draft genome sequence of Cand. Neptunochlamydia vexilliferae K9.</title>
        <authorList>
            <person name="Schulz F."/>
            <person name="Koestlbacher S."/>
            <person name="Wascher F."/>
            <person name="Pizzetti I."/>
            <person name="Horn M."/>
        </authorList>
    </citation>
    <scope>NUCLEOTIDE SEQUENCE [LARGE SCALE GENOMIC DNA]</scope>
    <source>
        <strain evidence="9 10">K9</strain>
    </source>
</reference>
<evidence type="ECO:0000256" key="5">
    <source>
        <dbReference type="ARBA" id="ARBA00022989"/>
    </source>
</evidence>
<dbReference type="InterPro" id="IPR001626">
    <property type="entry name" value="ABC_TroCD"/>
</dbReference>
<feature type="transmembrane region" description="Helical" evidence="8">
    <location>
        <begin position="142"/>
        <end position="159"/>
    </location>
</feature>
<dbReference type="RefSeq" id="WP_194848251.1">
    <property type="nucleotide sequence ID" value="NZ_JAAEJV010000052.1"/>
</dbReference>
<accession>A0ABS0B0L4</accession>
<dbReference type="PANTHER" id="PTHR30477:SF18">
    <property type="entry name" value="METAL TRANSPORT SYSTEM MEMBRANE PROTEIN CT_417-RELATED"/>
    <property type="match status" value="1"/>
</dbReference>
<evidence type="ECO:0000313" key="9">
    <source>
        <dbReference type="EMBL" id="MBF5059929.1"/>
    </source>
</evidence>
<evidence type="ECO:0000256" key="8">
    <source>
        <dbReference type="SAM" id="Phobius"/>
    </source>
</evidence>
<name>A0ABS0B0L4_9BACT</name>
<comment type="caution">
    <text evidence="9">The sequence shown here is derived from an EMBL/GenBank/DDBJ whole genome shotgun (WGS) entry which is preliminary data.</text>
</comment>
<dbReference type="InterPro" id="IPR037294">
    <property type="entry name" value="ABC_BtuC-like"/>
</dbReference>
<evidence type="ECO:0000256" key="4">
    <source>
        <dbReference type="ARBA" id="ARBA00022692"/>
    </source>
</evidence>
<evidence type="ECO:0000256" key="3">
    <source>
        <dbReference type="ARBA" id="ARBA00022475"/>
    </source>
</evidence>
<feature type="transmembrane region" description="Helical" evidence="8">
    <location>
        <begin position="39"/>
        <end position="60"/>
    </location>
</feature>
<evidence type="ECO:0000313" key="10">
    <source>
        <dbReference type="Proteomes" id="UP001194714"/>
    </source>
</evidence>
<keyword evidence="6 8" id="KW-0472">Membrane</keyword>
<sequence>MNELLAFFTHPFLRMALFAALSSSVAGGIVGSYVVVKRIVFISGSIAHSVLGGLGAALYISRVYNVPWLKPIHGALIAAILAAWLIGTVRLYYRQREDTVIAALWAFGMSIGVIFISLTPGATVEISNYLFGNILWASSSDLYMLLGLDLIVLAAVLLLHRRFLAICFDEKQATLQGLNVKRLYILLLTLVALTIVLMIQVVGAILIVAILSLPAAIANTYTHRLSKMMGLAVLIAGASSFLGIVISYALNWPPGATIALTATTVYLLNLLRKNS</sequence>
<dbReference type="SUPFAM" id="SSF81345">
    <property type="entry name" value="ABC transporter involved in vitamin B12 uptake, BtuC"/>
    <property type="match status" value="1"/>
</dbReference>
<evidence type="ECO:0000256" key="1">
    <source>
        <dbReference type="ARBA" id="ARBA00004429"/>
    </source>
</evidence>
<dbReference type="EMBL" id="JAAEJV010000052">
    <property type="protein sequence ID" value="MBF5059929.1"/>
    <property type="molecule type" value="Genomic_DNA"/>
</dbReference>
<feature type="transmembrane region" description="Helical" evidence="8">
    <location>
        <begin position="100"/>
        <end position="122"/>
    </location>
</feature>
<feature type="transmembrane region" description="Helical" evidence="8">
    <location>
        <begin position="180"/>
        <end position="199"/>
    </location>
</feature>